<dbReference type="PANTHER" id="PTHR12526:SF510">
    <property type="entry name" value="D-INOSITOL 3-PHOSPHATE GLYCOSYLTRANSFERASE"/>
    <property type="match status" value="1"/>
</dbReference>
<dbReference type="Gene3D" id="3.40.50.2000">
    <property type="entry name" value="Glycogen Phosphorylase B"/>
    <property type="match status" value="2"/>
</dbReference>
<dbReference type="PANTHER" id="PTHR12526">
    <property type="entry name" value="GLYCOSYLTRANSFERASE"/>
    <property type="match status" value="1"/>
</dbReference>
<reference evidence="5" key="1">
    <citation type="journal article" date="2013" name="Proc. Natl. Acad. Sci. U.S.A.">
        <title>Genome structure and metabolic features in the red seaweed Chondrus crispus shed light on evolution of the Archaeplastida.</title>
        <authorList>
            <person name="Collen J."/>
            <person name="Porcel B."/>
            <person name="Carre W."/>
            <person name="Ball S.G."/>
            <person name="Chaparro C."/>
            <person name="Tonon T."/>
            <person name="Barbeyron T."/>
            <person name="Michel G."/>
            <person name="Noel B."/>
            <person name="Valentin K."/>
            <person name="Elias M."/>
            <person name="Artiguenave F."/>
            <person name="Arun A."/>
            <person name="Aury J.M."/>
            <person name="Barbosa-Neto J.F."/>
            <person name="Bothwell J.H."/>
            <person name="Bouget F.Y."/>
            <person name="Brillet L."/>
            <person name="Cabello-Hurtado F."/>
            <person name="Capella-Gutierrez S."/>
            <person name="Charrier B."/>
            <person name="Cladiere L."/>
            <person name="Cock J.M."/>
            <person name="Coelho S.M."/>
            <person name="Colleoni C."/>
            <person name="Czjzek M."/>
            <person name="Da Silva C."/>
            <person name="Delage L."/>
            <person name="Denoeud F."/>
            <person name="Deschamps P."/>
            <person name="Dittami S.M."/>
            <person name="Gabaldon T."/>
            <person name="Gachon C.M."/>
            <person name="Groisillier A."/>
            <person name="Herve C."/>
            <person name="Jabbari K."/>
            <person name="Katinka M."/>
            <person name="Kloareg B."/>
            <person name="Kowalczyk N."/>
            <person name="Labadie K."/>
            <person name="Leblanc C."/>
            <person name="Lopez P.J."/>
            <person name="McLachlan D.H."/>
            <person name="Meslet-Cladiere L."/>
            <person name="Moustafa A."/>
            <person name="Nehr Z."/>
            <person name="Nyvall Collen P."/>
            <person name="Panaud O."/>
            <person name="Partensky F."/>
            <person name="Poulain J."/>
            <person name="Rensing S.A."/>
            <person name="Rousvoal S."/>
            <person name="Samson G."/>
            <person name="Symeonidi A."/>
            <person name="Weissenbach J."/>
            <person name="Zambounis A."/>
            <person name="Wincker P."/>
            <person name="Boyen C."/>
        </authorList>
    </citation>
    <scope>NUCLEOTIDE SEQUENCE [LARGE SCALE GENOMIC DNA]</scope>
    <source>
        <strain evidence="5">cv. Stackhouse</strain>
    </source>
</reference>
<dbReference type="AlphaFoldDB" id="R7QIN3"/>
<keyword evidence="2" id="KW-0808">Transferase</keyword>
<dbReference type="SUPFAM" id="SSF53756">
    <property type="entry name" value="UDP-Glycosyltransferase/glycogen phosphorylase"/>
    <property type="match status" value="1"/>
</dbReference>
<dbReference type="InterPro" id="IPR001296">
    <property type="entry name" value="Glyco_trans_1"/>
</dbReference>
<name>R7QIN3_CHOCR</name>
<evidence type="ECO:0000313" key="4">
    <source>
        <dbReference type="EMBL" id="CDF37336.1"/>
    </source>
</evidence>
<dbReference type="CDD" id="cd03801">
    <property type="entry name" value="GT4_PimA-like"/>
    <property type="match status" value="1"/>
</dbReference>
<keyword evidence="1" id="KW-0328">Glycosyltransferase</keyword>
<dbReference type="Proteomes" id="UP000012073">
    <property type="component" value="Unassembled WGS sequence"/>
</dbReference>
<dbReference type="EMBL" id="HG001832">
    <property type="protein sequence ID" value="CDF37336.1"/>
    <property type="molecule type" value="Genomic_DNA"/>
</dbReference>
<organism evidence="4 5">
    <name type="scientific">Chondrus crispus</name>
    <name type="common">Carrageen Irish moss</name>
    <name type="synonym">Polymorpha crispa</name>
    <dbReference type="NCBI Taxonomy" id="2769"/>
    <lineage>
        <taxon>Eukaryota</taxon>
        <taxon>Rhodophyta</taxon>
        <taxon>Florideophyceae</taxon>
        <taxon>Rhodymeniophycidae</taxon>
        <taxon>Gigartinales</taxon>
        <taxon>Gigartinaceae</taxon>
        <taxon>Chondrus</taxon>
    </lineage>
</organism>
<proteinExistence type="predicted"/>
<dbReference type="Pfam" id="PF00534">
    <property type="entry name" value="Glycos_transf_1"/>
    <property type="match status" value="1"/>
</dbReference>
<dbReference type="Gramene" id="CDF37336">
    <property type="protein sequence ID" value="CDF37336"/>
    <property type="gene ID" value="CHC_T00005481001"/>
</dbReference>
<evidence type="ECO:0000256" key="1">
    <source>
        <dbReference type="ARBA" id="ARBA00022676"/>
    </source>
</evidence>
<protein>
    <recommendedName>
        <fullName evidence="3">Glycosyl transferase family 1 domain-containing protein</fullName>
    </recommendedName>
</protein>
<sequence length="449" mass="49657">MCSWPLRAPGFSYADPPLTSPTPSLTPPYQLAMVIVSRRRLVYLSLEYCQPDLFSGSGIAARAQVRGFAAKNVSVVVICGRPAHTQQPEPARRNVKVISVPLDKWGTTDRCASHQQYAEGVARILGDGLGQYDAILAVDWTAANAVRLFLCHGGTLKVPMIYLSFRVYCSMTGISRDDARFYREEEAAAVDLALTSGGGVVALCDMDFETLSTLRTARSHPADKLPHQFAVIPPMLRDEFSNIAKDDEDQILDFPNNRMYLVSLVRLSRDKGPHRFVKLLQNLQQKDPDIWERTGVVPLICGSHSQPHYADRILRELRSAVPHSVVIDKFLTPEELAVVLKNSVLNIHPAEYEAYGMTIIEAAAMGCPTVLNRTGIGATQLLDPKNKACAAVDVTDEVAFANTVRRLLEDAPRRQQLAHSAFLHATSWTEAEHVRALLAFTQDTIVRNS</sequence>
<dbReference type="OMA" id="EGFMGPA"/>
<dbReference type="KEGG" id="ccp:CHC_T00005481001"/>
<evidence type="ECO:0000259" key="3">
    <source>
        <dbReference type="Pfam" id="PF00534"/>
    </source>
</evidence>
<keyword evidence="5" id="KW-1185">Reference proteome</keyword>
<dbReference type="GO" id="GO:0016757">
    <property type="term" value="F:glycosyltransferase activity"/>
    <property type="evidence" value="ECO:0007669"/>
    <property type="project" value="UniProtKB-KW"/>
</dbReference>
<accession>R7QIN3</accession>
<feature type="domain" description="Glycosyl transferase family 1" evidence="3">
    <location>
        <begin position="245"/>
        <end position="420"/>
    </location>
</feature>
<dbReference type="RefSeq" id="XP_005717155.1">
    <property type="nucleotide sequence ID" value="XM_005717098.1"/>
</dbReference>
<evidence type="ECO:0000313" key="5">
    <source>
        <dbReference type="Proteomes" id="UP000012073"/>
    </source>
</evidence>
<dbReference type="GeneID" id="17324872"/>
<gene>
    <name evidence="4" type="ORF">CHC_T00005481001</name>
</gene>
<dbReference type="PhylomeDB" id="R7QIN3"/>
<evidence type="ECO:0000256" key="2">
    <source>
        <dbReference type="ARBA" id="ARBA00022679"/>
    </source>
</evidence>
<dbReference type="OrthoDB" id="1910256at2759"/>